<dbReference type="EMBL" id="JARKIB010000479">
    <property type="protein sequence ID" value="KAJ7705113.1"/>
    <property type="molecule type" value="Genomic_DNA"/>
</dbReference>
<gene>
    <name evidence="2" type="ORF">B0H16DRAFT_704995</name>
</gene>
<keyword evidence="3" id="KW-1185">Reference proteome</keyword>
<comment type="caution">
    <text evidence="2">The sequence shown here is derived from an EMBL/GenBank/DDBJ whole genome shotgun (WGS) entry which is preliminary data.</text>
</comment>
<protein>
    <recommendedName>
        <fullName evidence="1">Aminoglycoside phosphotransferase domain-containing protein</fullName>
    </recommendedName>
</protein>
<evidence type="ECO:0000313" key="2">
    <source>
        <dbReference type="EMBL" id="KAJ7705113.1"/>
    </source>
</evidence>
<name>A0AAD7GTQ6_9AGAR</name>
<dbReference type="SUPFAM" id="SSF56112">
    <property type="entry name" value="Protein kinase-like (PK-like)"/>
    <property type="match status" value="1"/>
</dbReference>
<proteinExistence type="predicted"/>
<dbReference type="InterPro" id="IPR011009">
    <property type="entry name" value="Kinase-like_dom_sf"/>
</dbReference>
<accession>A0AAD7GTQ6</accession>
<feature type="domain" description="Aminoglycoside phosphotransferase" evidence="1">
    <location>
        <begin position="42"/>
        <end position="254"/>
    </location>
</feature>
<dbReference type="AlphaFoldDB" id="A0AAD7GTQ6"/>
<evidence type="ECO:0000259" key="1">
    <source>
        <dbReference type="Pfam" id="PF01636"/>
    </source>
</evidence>
<dbReference type="Proteomes" id="UP001215598">
    <property type="component" value="Unassembled WGS sequence"/>
</dbReference>
<sequence>MDKVPFTEEEIRIQCQLHQRVKRDFATRDPKANFVELQPKTATGSFAVKIAMNLARSSLEYDMAFMELLNRSTSERYRVPKAYGIFDDDQSSYLVMDCLEGRTMSKIIGSDEKQPLSDEDANNIAAVYQELRNDHRGLFQELIQSGSLTPLRHWWPQGYIFFRDFDGCRLVDDAHDFTDFMSTRFTKAGVDSNLVQLNEASVFIHGNAGPDNLMRCSDGKIGLLHFHMSFFGPPWWEFYASHQSPAPDRWVEPLKKAMARHGMGAPDSLVGELDEKFIYWFVRFGIACGMREEKERRKLVLVKKMQCRRLHSSNAAVRRGIESTQGA</sequence>
<reference evidence="2" key="1">
    <citation type="submission" date="2023-03" db="EMBL/GenBank/DDBJ databases">
        <title>Massive genome expansion in bonnet fungi (Mycena s.s.) driven by repeated elements and novel gene families across ecological guilds.</title>
        <authorList>
            <consortium name="Lawrence Berkeley National Laboratory"/>
            <person name="Harder C.B."/>
            <person name="Miyauchi S."/>
            <person name="Viragh M."/>
            <person name="Kuo A."/>
            <person name="Thoen E."/>
            <person name="Andreopoulos B."/>
            <person name="Lu D."/>
            <person name="Skrede I."/>
            <person name="Drula E."/>
            <person name="Henrissat B."/>
            <person name="Morin E."/>
            <person name="Kohler A."/>
            <person name="Barry K."/>
            <person name="LaButti K."/>
            <person name="Morin E."/>
            <person name="Salamov A."/>
            <person name="Lipzen A."/>
            <person name="Mereny Z."/>
            <person name="Hegedus B."/>
            <person name="Baldrian P."/>
            <person name="Stursova M."/>
            <person name="Weitz H."/>
            <person name="Taylor A."/>
            <person name="Grigoriev I.V."/>
            <person name="Nagy L.G."/>
            <person name="Martin F."/>
            <person name="Kauserud H."/>
        </authorList>
    </citation>
    <scope>NUCLEOTIDE SEQUENCE</scope>
    <source>
        <strain evidence="2">CBHHK182m</strain>
    </source>
</reference>
<evidence type="ECO:0000313" key="3">
    <source>
        <dbReference type="Proteomes" id="UP001215598"/>
    </source>
</evidence>
<dbReference type="InterPro" id="IPR002575">
    <property type="entry name" value="Aminoglycoside_PTrfase"/>
</dbReference>
<organism evidence="2 3">
    <name type="scientific">Mycena metata</name>
    <dbReference type="NCBI Taxonomy" id="1033252"/>
    <lineage>
        <taxon>Eukaryota</taxon>
        <taxon>Fungi</taxon>
        <taxon>Dikarya</taxon>
        <taxon>Basidiomycota</taxon>
        <taxon>Agaricomycotina</taxon>
        <taxon>Agaricomycetes</taxon>
        <taxon>Agaricomycetidae</taxon>
        <taxon>Agaricales</taxon>
        <taxon>Marasmiineae</taxon>
        <taxon>Mycenaceae</taxon>
        <taxon>Mycena</taxon>
    </lineage>
</organism>
<dbReference type="Pfam" id="PF01636">
    <property type="entry name" value="APH"/>
    <property type="match status" value="1"/>
</dbReference>